<dbReference type="GeneID" id="114845138"/>
<feature type="compositionally biased region" description="Low complexity" evidence="1">
    <location>
        <begin position="64"/>
        <end position="77"/>
    </location>
</feature>
<name>A0A6P7L2H3_BETSP</name>
<feature type="compositionally biased region" description="Acidic residues" evidence="1">
    <location>
        <begin position="30"/>
        <end position="60"/>
    </location>
</feature>
<protein>
    <submittedName>
        <fullName evidence="3">Histone H3.v1-like</fullName>
    </submittedName>
</protein>
<dbReference type="InParanoid" id="A0A6P7L2H3"/>
<accession>A0A6P7L2H3</accession>
<dbReference type="KEGG" id="bspl:114845138"/>
<reference evidence="3" key="1">
    <citation type="submission" date="2025-08" db="UniProtKB">
        <authorList>
            <consortium name="RefSeq"/>
        </authorList>
    </citation>
    <scope>IDENTIFICATION</scope>
</reference>
<proteinExistence type="predicted"/>
<dbReference type="OrthoDB" id="8956938at2759"/>
<gene>
    <name evidence="3" type="primary">LOC114845138</name>
</gene>
<dbReference type="AlphaFoldDB" id="A0A6P7L2H3"/>
<evidence type="ECO:0000313" key="3">
    <source>
        <dbReference type="RefSeq" id="XP_028988826.1"/>
    </source>
</evidence>
<keyword evidence="2" id="KW-1185">Reference proteome</keyword>
<evidence type="ECO:0000256" key="1">
    <source>
        <dbReference type="SAM" id="MobiDB-lite"/>
    </source>
</evidence>
<feature type="compositionally biased region" description="Basic residues" evidence="1">
    <location>
        <begin position="128"/>
        <end position="145"/>
    </location>
</feature>
<organism evidence="2 3">
    <name type="scientific">Betta splendens</name>
    <name type="common">Siamese fighting fish</name>
    <dbReference type="NCBI Taxonomy" id="158456"/>
    <lineage>
        <taxon>Eukaryota</taxon>
        <taxon>Metazoa</taxon>
        <taxon>Chordata</taxon>
        <taxon>Craniata</taxon>
        <taxon>Vertebrata</taxon>
        <taxon>Euteleostomi</taxon>
        <taxon>Actinopterygii</taxon>
        <taxon>Neopterygii</taxon>
        <taxon>Teleostei</taxon>
        <taxon>Neoteleostei</taxon>
        <taxon>Acanthomorphata</taxon>
        <taxon>Anabantaria</taxon>
        <taxon>Anabantiformes</taxon>
        <taxon>Anabantoidei</taxon>
        <taxon>Osphronemidae</taxon>
        <taxon>Betta</taxon>
    </lineage>
</organism>
<evidence type="ECO:0000313" key="2">
    <source>
        <dbReference type="Proteomes" id="UP000515150"/>
    </source>
</evidence>
<dbReference type="Proteomes" id="UP000515150">
    <property type="component" value="Chromosome 17"/>
</dbReference>
<dbReference type="RefSeq" id="XP_028988826.1">
    <property type="nucleotide sequence ID" value="XM_029132993.3"/>
</dbReference>
<feature type="region of interest" description="Disordered" evidence="1">
    <location>
        <begin position="1"/>
        <end position="153"/>
    </location>
</feature>
<sequence length="175" mass="20217">MDMQHEMRQPLEPIQEESEQEDGSIKSNVGEEEEDNFETPETEEVMAEDESEEEEEEEGNDGALSSRQLSRSLGRKSFSQTQSAFNHWSEMRNITAPGSADLTDEASSSWLPGHSHRKWRAEGFMVRKQQHKPLRQKNVRRRGSQRKPAPEPFPQWVVDLMVNIEEATTHRLVVE</sequence>